<protein>
    <submittedName>
        <fullName evidence="1">Uncharacterized protein</fullName>
    </submittedName>
</protein>
<sequence>MSQSPGTIDEYESSLLDVTGHRAHELNQIVQYTIKNNSKKFAAMEKQGTGNKGNTMDQINRSLFTETVMVFMSKQEVSHQQVMSYLVGRGDYYTSDTFKPLKWGEVDQYIAAQEVATVTGLGPLNVVPGCTTMDVDRPVLLSVGTSMRTDNEPHVDTGEPVLEGDEDEFVVNESEPKVLLVISDNWASVPSVVFEYPHRSHDDVQKSEPVGA</sequence>
<dbReference type="Proteomes" id="UP001218218">
    <property type="component" value="Unassembled WGS sequence"/>
</dbReference>
<gene>
    <name evidence="1" type="ORF">DFH08DRAFT_825553</name>
</gene>
<dbReference type="AlphaFoldDB" id="A0AAD6Z1M6"/>
<keyword evidence="2" id="KW-1185">Reference proteome</keyword>
<proteinExistence type="predicted"/>
<comment type="caution">
    <text evidence="1">The sequence shown here is derived from an EMBL/GenBank/DDBJ whole genome shotgun (WGS) entry which is preliminary data.</text>
</comment>
<organism evidence="1 2">
    <name type="scientific">Mycena albidolilacea</name>
    <dbReference type="NCBI Taxonomy" id="1033008"/>
    <lineage>
        <taxon>Eukaryota</taxon>
        <taxon>Fungi</taxon>
        <taxon>Dikarya</taxon>
        <taxon>Basidiomycota</taxon>
        <taxon>Agaricomycotina</taxon>
        <taxon>Agaricomycetes</taxon>
        <taxon>Agaricomycetidae</taxon>
        <taxon>Agaricales</taxon>
        <taxon>Marasmiineae</taxon>
        <taxon>Mycenaceae</taxon>
        <taxon>Mycena</taxon>
    </lineage>
</organism>
<evidence type="ECO:0000313" key="1">
    <source>
        <dbReference type="EMBL" id="KAJ7303764.1"/>
    </source>
</evidence>
<evidence type="ECO:0000313" key="2">
    <source>
        <dbReference type="Proteomes" id="UP001218218"/>
    </source>
</evidence>
<name>A0AAD6Z1M6_9AGAR</name>
<dbReference type="EMBL" id="JARIHO010000102">
    <property type="protein sequence ID" value="KAJ7303764.1"/>
    <property type="molecule type" value="Genomic_DNA"/>
</dbReference>
<reference evidence="1" key="1">
    <citation type="submission" date="2023-03" db="EMBL/GenBank/DDBJ databases">
        <title>Massive genome expansion in bonnet fungi (Mycena s.s.) driven by repeated elements and novel gene families across ecological guilds.</title>
        <authorList>
            <consortium name="Lawrence Berkeley National Laboratory"/>
            <person name="Harder C.B."/>
            <person name="Miyauchi S."/>
            <person name="Viragh M."/>
            <person name="Kuo A."/>
            <person name="Thoen E."/>
            <person name="Andreopoulos B."/>
            <person name="Lu D."/>
            <person name="Skrede I."/>
            <person name="Drula E."/>
            <person name="Henrissat B."/>
            <person name="Morin E."/>
            <person name="Kohler A."/>
            <person name="Barry K."/>
            <person name="LaButti K."/>
            <person name="Morin E."/>
            <person name="Salamov A."/>
            <person name="Lipzen A."/>
            <person name="Mereny Z."/>
            <person name="Hegedus B."/>
            <person name="Baldrian P."/>
            <person name="Stursova M."/>
            <person name="Weitz H."/>
            <person name="Taylor A."/>
            <person name="Grigoriev I.V."/>
            <person name="Nagy L.G."/>
            <person name="Martin F."/>
            <person name="Kauserud H."/>
        </authorList>
    </citation>
    <scope>NUCLEOTIDE SEQUENCE</scope>
    <source>
        <strain evidence="1">CBHHK002</strain>
    </source>
</reference>
<accession>A0AAD6Z1M6</accession>